<feature type="compositionally biased region" description="Basic residues" evidence="1">
    <location>
        <begin position="24"/>
        <end position="33"/>
    </location>
</feature>
<evidence type="ECO:0000313" key="3">
    <source>
        <dbReference type="Proteomes" id="UP000560658"/>
    </source>
</evidence>
<sequence>MKDSQGKSGAKDPAEKRAVNNGNRARKIKKLPKRITYGEEKIQGLD</sequence>
<comment type="caution">
    <text evidence="2">The sequence shown here is derived from an EMBL/GenBank/DDBJ whole genome shotgun (WGS) entry which is preliminary data.</text>
</comment>
<dbReference type="RefSeq" id="WP_158332199.1">
    <property type="nucleotide sequence ID" value="NZ_JACIER010000014.1"/>
</dbReference>
<feature type="region of interest" description="Disordered" evidence="1">
    <location>
        <begin position="1"/>
        <end position="46"/>
    </location>
</feature>
<feature type="compositionally biased region" description="Basic and acidic residues" evidence="1">
    <location>
        <begin position="36"/>
        <end position="46"/>
    </location>
</feature>
<accession>A0A840CZS6</accession>
<proteinExistence type="predicted"/>
<organism evidence="2 3">
    <name type="scientific">Bacteroides reticulotermitis</name>
    <dbReference type="NCBI Taxonomy" id="1133319"/>
    <lineage>
        <taxon>Bacteria</taxon>
        <taxon>Pseudomonadati</taxon>
        <taxon>Bacteroidota</taxon>
        <taxon>Bacteroidia</taxon>
        <taxon>Bacteroidales</taxon>
        <taxon>Bacteroidaceae</taxon>
        <taxon>Bacteroides</taxon>
    </lineage>
</organism>
<evidence type="ECO:0000313" key="2">
    <source>
        <dbReference type="EMBL" id="MBB4045360.1"/>
    </source>
</evidence>
<name>A0A840CZS6_9BACE</name>
<evidence type="ECO:0000256" key="1">
    <source>
        <dbReference type="SAM" id="MobiDB-lite"/>
    </source>
</evidence>
<gene>
    <name evidence="2" type="ORF">GGR06_003172</name>
</gene>
<reference evidence="2" key="1">
    <citation type="submission" date="2020-08" db="EMBL/GenBank/DDBJ databases">
        <title>Genomic Encyclopedia of Type Strains, Phase IV (KMG-IV): sequencing the most valuable type-strain genomes for metagenomic binning, comparative biology and taxonomic classification.</title>
        <authorList>
            <person name="Goeker M."/>
        </authorList>
    </citation>
    <scope>NUCLEOTIDE SEQUENCE [LARGE SCALE GENOMIC DNA]</scope>
    <source>
        <strain evidence="2">DSM 105720</strain>
    </source>
</reference>
<dbReference type="EMBL" id="JACIER010000014">
    <property type="protein sequence ID" value="MBB4045360.1"/>
    <property type="molecule type" value="Genomic_DNA"/>
</dbReference>
<feature type="compositionally biased region" description="Basic and acidic residues" evidence="1">
    <location>
        <begin position="1"/>
        <end position="18"/>
    </location>
</feature>
<keyword evidence="3" id="KW-1185">Reference proteome</keyword>
<protein>
    <submittedName>
        <fullName evidence="2">Uncharacterized protein</fullName>
    </submittedName>
</protein>
<dbReference type="AlphaFoldDB" id="A0A840CZS6"/>
<dbReference type="Proteomes" id="UP000560658">
    <property type="component" value="Unassembled WGS sequence"/>
</dbReference>